<reference evidence="2" key="1">
    <citation type="submission" date="2022-11" db="UniProtKB">
        <authorList>
            <consortium name="WormBaseParasite"/>
        </authorList>
    </citation>
    <scope>IDENTIFICATION</scope>
</reference>
<dbReference type="AlphaFoldDB" id="A0A915BWI7"/>
<dbReference type="Proteomes" id="UP000887569">
    <property type="component" value="Unplaced"/>
</dbReference>
<organism evidence="1 2">
    <name type="scientific">Parascaris univalens</name>
    <name type="common">Nematode worm</name>
    <dbReference type="NCBI Taxonomy" id="6257"/>
    <lineage>
        <taxon>Eukaryota</taxon>
        <taxon>Metazoa</taxon>
        <taxon>Ecdysozoa</taxon>
        <taxon>Nematoda</taxon>
        <taxon>Chromadorea</taxon>
        <taxon>Rhabditida</taxon>
        <taxon>Spirurina</taxon>
        <taxon>Ascaridomorpha</taxon>
        <taxon>Ascaridoidea</taxon>
        <taxon>Ascarididae</taxon>
        <taxon>Parascaris</taxon>
    </lineage>
</organism>
<proteinExistence type="predicted"/>
<accession>A0A915BWI7</accession>
<evidence type="ECO:0000313" key="1">
    <source>
        <dbReference type="Proteomes" id="UP000887569"/>
    </source>
</evidence>
<dbReference type="WBParaSite" id="PgR065_g045_t01">
    <property type="protein sequence ID" value="PgR065_g045_t01"/>
    <property type="gene ID" value="PgR065_g045"/>
</dbReference>
<keyword evidence="1" id="KW-1185">Reference proteome</keyword>
<sequence>MPQPCRRTQTPTQDQKHVFKRSIRKCVDCTRFRPPIARSPHMRHYTTLVLHNYKRHQNIIVPVENEHVVDINTNKTGIIDISKLKCMVGNQLRTGTVDSIIPLEHGMRRCENLPVHKAH</sequence>
<evidence type="ECO:0000313" key="2">
    <source>
        <dbReference type="WBParaSite" id="PgR065_g045_t01"/>
    </source>
</evidence>
<name>A0A915BWI7_PARUN</name>
<protein>
    <submittedName>
        <fullName evidence="2">Uncharacterized protein</fullName>
    </submittedName>
</protein>